<evidence type="ECO:0000313" key="5">
    <source>
        <dbReference type="Proteomes" id="UP000239560"/>
    </source>
</evidence>
<proteinExistence type="predicted"/>
<protein>
    <submittedName>
        <fullName evidence="2">Uncharacterized protein</fullName>
    </submittedName>
</protein>
<dbReference type="AlphaFoldDB" id="A0A0K3C865"/>
<dbReference type="Proteomes" id="UP000199069">
    <property type="component" value="Unassembled WGS sequence"/>
</dbReference>
<evidence type="ECO:0000313" key="2">
    <source>
        <dbReference type="EMBL" id="CTR05053.1"/>
    </source>
</evidence>
<evidence type="ECO:0000313" key="3">
    <source>
        <dbReference type="EMBL" id="PRQ76579.1"/>
    </source>
</evidence>
<feature type="region of interest" description="Disordered" evidence="1">
    <location>
        <begin position="196"/>
        <end position="231"/>
    </location>
</feature>
<reference evidence="3 5" key="2">
    <citation type="journal article" date="2018" name="Elife">
        <title>Functional genomics of lipid metabolism in the oleaginous yeast Rhodosporidium toruloides.</title>
        <authorList>
            <person name="Coradetti S.T."/>
            <person name="Pinel D."/>
            <person name="Geiselman G."/>
            <person name="Ito M."/>
            <person name="Mondo S."/>
            <person name="Reilly M.C."/>
            <person name="Cheng Y.F."/>
            <person name="Bauer S."/>
            <person name="Grigoriev I."/>
            <person name="Gladden J.M."/>
            <person name="Simmons B.A."/>
            <person name="Brem R."/>
            <person name="Arkin A.P."/>
            <person name="Skerker J.M."/>
        </authorList>
    </citation>
    <scope>NUCLEOTIDE SEQUENCE [LARGE SCALE GENOMIC DNA]</scope>
    <source>
        <strain evidence="3 5">NBRC 0880</strain>
    </source>
</reference>
<name>A0A0K3C865_RHOTO</name>
<organism evidence="2 4">
    <name type="scientific">Rhodotorula toruloides</name>
    <name type="common">Yeast</name>
    <name type="synonym">Rhodosporidium toruloides</name>
    <dbReference type="NCBI Taxonomy" id="5286"/>
    <lineage>
        <taxon>Eukaryota</taxon>
        <taxon>Fungi</taxon>
        <taxon>Dikarya</taxon>
        <taxon>Basidiomycota</taxon>
        <taxon>Pucciniomycotina</taxon>
        <taxon>Microbotryomycetes</taxon>
        <taxon>Sporidiobolales</taxon>
        <taxon>Sporidiobolaceae</taxon>
        <taxon>Rhodotorula</taxon>
    </lineage>
</organism>
<dbReference type="EMBL" id="LCTV02000002">
    <property type="protein sequence ID" value="PRQ76579.1"/>
    <property type="molecule type" value="Genomic_DNA"/>
</dbReference>
<dbReference type="EMBL" id="CWKI01000002">
    <property type="protein sequence ID" value="CTR05053.1"/>
    <property type="molecule type" value="Genomic_DNA"/>
</dbReference>
<reference evidence="2 4" key="1">
    <citation type="submission" date="2015-07" db="EMBL/GenBank/DDBJ databases">
        <authorList>
            <person name="Cajimat M.N.B."/>
            <person name="Milazzo M.L."/>
            <person name="Fulhorst C.F."/>
        </authorList>
    </citation>
    <scope>NUCLEOTIDE SEQUENCE [LARGE SCALE GENOMIC DNA]</scope>
    <source>
        <strain evidence="2">Single colony</strain>
    </source>
</reference>
<evidence type="ECO:0000256" key="1">
    <source>
        <dbReference type="SAM" id="MobiDB-lite"/>
    </source>
</evidence>
<accession>A0A0K3C865</accession>
<dbReference type="OrthoDB" id="10285461at2759"/>
<keyword evidence="4" id="KW-1185">Reference proteome</keyword>
<evidence type="ECO:0000313" key="4">
    <source>
        <dbReference type="Proteomes" id="UP000199069"/>
    </source>
</evidence>
<feature type="compositionally biased region" description="Basic and acidic residues" evidence="1">
    <location>
        <begin position="208"/>
        <end position="223"/>
    </location>
</feature>
<dbReference type="Proteomes" id="UP000239560">
    <property type="component" value="Unassembled WGS sequence"/>
</dbReference>
<gene>
    <name evidence="2" type="primary">FGENESH: predicted gene_2.83</name>
    <name evidence="3" type="ORF">AAT19DRAFT_11997</name>
    <name evidence="2" type="ORF">BN2166_0009140</name>
</gene>
<sequence length="231" mass="25162">MPSSRSADFPLVSRRPSSLPVLFCLRSTTSSRPYRIPATGAPPVAAGTSAASLPLPVNLLLLPFPPYTMSSHLEDLYNDDGHTDDGLQKCIRLALCVFRLHDTSGHAIDTAANGAHHDEWLNYASGPASALLALFRNDVPERSRLHELQRLQGACVAASGRSSLPLYPAAKPLVDFLDGKATTLVIDPHNHRTYYGTALPGRDEPEEPESRFKPGRRFLDRVKTLNNGSSK</sequence>